<evidence type="ECO:0000259" key="2">
    <source>
        <dbReference type="Pfam" id="PF22685"/>
    </source>
</evidence>
<dbReference type="InterPro" id="IPR000683">
    <property type="entry name" value="Gfo/Idh/MocA-like_OxRdtase_N"/>
</dbReference>
<feature type="domain" description="Gfo/Idh/MocA-like oxidoreductase N-terminal" evidence="1">
    <location>
        <begin position="6"/>
        <end position="122"/>
    </location>
</feature>
<accession>A0A4R1N7X6</accession>
<evidence type="ECO:0000313" key="4">
    <source>
        <dbReference type="Proteomes" id="UP000294555"/>
    </source>
</evidence>
<organism evidence="3 4">
    <name type="scientific">Sodalis ligni</name>
    <dbReference type="NCBI Taxonomy" id="2697027"/>
    <lineage>
        <taxon>Bacteria</taxon>
        <taxon>Pseudomonadati</taxon>
        <taxon>Pseudomonadota</taxon>
        <taxon>Gammaproteobacteria</taxon>
        <taxon>Enterobacterales</taxon>
        <taxon>Bruguierivoracaceae</taxon>
        <taxon>Sodalis</taxon>
    </lineage>
</organism>
<dbReference type="Pfam" id="PF01408">
    <property type="entry name" value="GFO_IDH_MocA"/>
    <property type="match status" value="1"/>
</dbReference>
<comment type="caution">
    <text evidence="3">The sequence shown here is derived from an EMBL/GenBank/DDBJ whole genome shotgun (WGS) entry which is preliminary data.</text>
</comment>
<keyword evidence="4" id="KW-1185">Reference proteome</keyword>
<dbReference type="Gene3D" id="3.40.50.720">
    <property type="entry name" value="NAD(P)-binding Rossmann-like Domain"/>
    <property type="match status" value="1"/>
</dbReference>
<sequence>MSEHRLRVGIIGLQPGQSWAARAHIPALRALPDRFDIAGVANRSRSSAEEAGKAYNLHAFSSVDELVNSPDVDIVTVTVRVPNHKEVLRKAIEAGKSIYCEWPLGRDLSEAEELAAMAAEHRIKTVIGTQARLAPEMLYLRGLMDQEYLGEILSSSVLAYGRGWGATISDEKRESYLLDKTNGATMLSIPMGHTLAAMQDIIGGIKQVSSIIGNRRNTVLSLQDGKSIAMTAPDQVLVNGVTEKNILFSLHYRGGTAPDGHGLIWELNGTKGVIRITGPSGHTQMVPLQIECCLLGDTAFKPVPVPETFLQGCPADVIPGNVARMYSRLASDLQTGRHTAPDFGDAVRLHRLLTAIEQSSGCGTRITV</sequence>
<dbReference type="SUPFAM" id="SSF51735">
    <property type="entry name" value="NAD(P)-binding Rossmann-fold domains"/>
    <property type="match status" value="1"/>
</dbReference>
<dbReference type="OrthoDB" id="9781031at2"/>
<name>A0A4R1N7X6_9GAMM</name>
<dbReference type="EMBL" id="SJOI01000001">
    <property type="protein sequence ID" value="TCL03282.1"/>
    <property type="molecule type" value="Genomic_DNA"/>
</dbReference>
<evidence type="ECO:0000313" key="3">
    <source>
        <dbReference type="EMBL" id="TCL03282.1"/>
    </source>
</evidence>
<protein>
    <submittedName>
        <fullName evidence="3">Putative dehydrogenase</fullName>
    </submittedName>
</protein>
<feature type="domain" description="Gal80p-like C-terminal" evidence="2">
    <location>
        <begin position="135"/>
        <end position="278"/>
    </location>
</feature>
<dbReference type="Proteomes" id="UP000294555">
    <property type="component" value="Unassembled WGS sequence"/>
</dbReference>
<dbReference type="Gene3D" id="3.30.360.10">
    <property type="entry name" value="Dihydrodipicolinate Reductase, domain 2"/>
    <property type="match status" value="1"/>
</dbReference>
<dbReference type="InterPro" id="IPR051317">
    <property type="entry name" value="Gfo/Idh/MocA_oxidoreduct"/>
</dbReference>
<dbReference type="InterPro" id="IPR055080">
    <property type="entry name" value="Gal80p-like_C"/>
</dbReference>
<gene>
    <name evidence="3" type="ORF">EZJ58_1343</name>
</gene>
<dbReference type="GO" id="GO:0000166">
    <property type="term" value="F:nucleotide binding"/>
    <property type="evidence" value="ECO:0007669"/>
    <property type="project" value="InterPro"/>
</dbReference>
<dbReference type="PANTHER" id="PTHR43708:SF1">
    <property type="entry name" value="GALACTOSE_LACTOSE METABOLISM REGULATORY PROTEIN GAL80"/>
    <property type="match status" value="1"/>
</dbReference>
<dbReference type="RefSeq" id="WP_132922167.1">
    <property type="nucleotide sequence ID" value="NZ_SJOI01000001.1"/>
</dbReference>
<dbReference type="InterPro" id="IPR036291">
    <property type="entry name" value="NAD(P)-bd_dom_sf"/>
</dbReference>
<dbReference type="PANTHER" id="PTHR43708">
    <property type="entry name" value="CONSERVED EXPRESSED OXIDOREDUCTASE (EUROFUNG)"/>
    <property type="match status" value="1"/>
</dbReference>
<proteinExistence type="predicted"/>
<dbReference type="AlphaFoldDB" id="A0A4R1N7X6"/>
<evidence type="ECO:0000259" key="1">
    <source>
        <dbReference type="Pfam" id="PF01408"/>
    </source>
</evidence>
<reference evidence="3 4" key="1">
    <citation type="submission" date="2019-02" db="EMBL/GenBank/DDBJ databases">
        <title>Investigation of anaerobic lignin degradation for improved lignocellulosic biofuels.</title>
        <authorList>
            <person name="Deangelis K."/>
        </authorList>
    </citation>
    <scope>NUCLEOTIDE SEQUENCE [LARGE SCALE GENOMIC DNA]</scope>
    <source>
        <strain evidence="3 4">159R</strain>
    </source>
</reference>
<dbReference type="SUPFAM" id="SSF55347">
    <property type="entry name" value="Glyceraldehyde-3-phosphate dehydrogenase-like, C-terminal domain"/>
    <property type="match status" value="1"/>
</dbReference>
<dbReference type="Pfam" id="PF22685">
    <property type="entry name" value="Gal80p_C-like"/>
    <property type="match status" value="1"/>
</dbReference>